<dbReference type="PANTHER" id="PTHR43141:SF4">
    <property type="entry name" value="CYTOCHROME BD2 SUBUNIT II"/>
    <property type="match status" value="1"/>
</dbReference>
<name>A0A4R4DM39_9PROT</name>
<dbReference type="GO" id="GO:0016682">
    <property type="term" value="F:oxidoreductase activity, acting on diphenols and related substances as donors, oxygen as acceptor"/>
    <property type="evidence" value="ECO:0007669"/>
    <property type="project" value="TreeGrafter"/>
</dbReference>
<gene>
    <name evidence="8" type="primary">cydB</name>
    <name evidence="8" type="ORF">EXY23_13890</name>
</gene>
<evidence type="ECO:0000313" key="8">
    <source>
        <dbReference type="EMBL" id="TCZ60861.1"/>
    </source>
</evidence>
<keyword evidence="4 7" id="KW-0812">Transmembrane</keyword>
<evidence type="ECO:0000256" key="4">
    <source>
        <dbReference type="ARBA" id="ARBA00022692"/>
    </source>
</evidence>
<organism evidence="8 9">
    <name type="scientific">Roseicella aquatilis</name>
    <dbReference type="NCBI Taxonomy" id="2527868"/>
    <lineage>
        <taxon>Bacteria</taxon>
        <taxon>Pseudomonadati</taxon>
        <taxon>Pseudomonadota</taxon>
        <taxon>Alphaproteobacteria</taxon>
        <taxon>Acetobacterales</taxon>
        <taxon>Roseomonadaceae</taxon>
        <taxon>Roseicella</taxon>
    </lineage>
</organism>
<evidence type="ECO:0000256" key="6">
    <source>
        <dbReference type="ARBA" id="ARBA00023136"/>
    </source>
</evidence>
<feature type="transmembrane region" description="Helical" evidence="7">
    <location>
        <begin position="83"/>
        <end position="102"/>
    </location>
</feature>
<dbReference type="NCBIfam" id="TIGR00203">
    <property type="entry name" value="cydB"/>
    <property type="match status" value="1"/>
</dbReference>
<evidence type="ECO:0000256" key="3">
    <source>
        <dbReference type="ARBA" id="ARBA00022475"/>
    </source>
</evidence>
<comment type="similarity">
    <text evidence="2">Belongs to the cytochrome ubiquinol oxidase subunit 2 family.</text>
</comment>
<feature type="transmembrane region" description="Helical" evidence="7">
    <location>
        <begin position="231"/>
        <end position="250"/>
    </location>
</feature>
<sequence length="348" mass="38242">MSAETIATIWAFLIATAVFLYVCMDGFDLGIGILFPWIRGREDRDLAVNTVAPVWDGNETWLILGGGGLFGVFPLAYSTILPAIYIPIIVMLLALVFRGVAFEMRFRAANDVQRRRWDWCFSGGSYVATFTQGIALGALVQGIRVEDRAYAGGWWDWLSPFSLVTGCALLAGYGMLGACWLVWKTEGEMQGQAQALARRMGGLTLAFIALVSAVVPFLLPQFRDRWFDFPLILAALPVPVLVVALALTYFRALGRLGTAAPRRGVVWQDGIPFACALGLFFLSYTGLGISMWPMIVPPDITIWEAASPRSSQLFMLVGAAVLIPIILAYTAYAYWIFRGKVKAGQGYH</sequence>
<reference evidence="8 9" key="1">
    <citation type="submission" date="2019-03" db="EMBL/GenBank/DDBJ databases">
        <title>Paracraurococcus aquatilis NE82 genome sequence.</title>
        <authorList>
            <person name="Zhao Y."/>
            <person name="Du Z."/>
        </authorList>
    </citation>
    <scope>NUCLEOTIDE SEQUENCE [LARGE SCALE GENOMIC DNA]</scope>
    <source>
        <strain evidence="8 9">NE82</strain>
    </source>
</reference>
<dbReference type="Pfam" id="PF02322">
    <property type="entry name" value="Cyt_bd_oxida_II"/>
    <property type="match status" value="1"/>
</dbReference>
<keyword evidence="5 7" id="KW-1133">Transmembrane helix</keyword>
<feature type="transmembrane region" description="Helical" evidence="7">
    <location>
        <begin position="203"/>
        <end position="219"/>
    </location>
</feature>
<dbReference type="GO" id="GO:0070069">
    <property type="term" value="C:cytochrome complex"/>
    <property type="evidence" value="ECO:0007669"/>
    <property type="project" value="TreeGrafter"/>
</dbReference>
<dbReference type="EMBL" id="SKBM01000012">
    <property type="protein sequence ID" value="TCZ60861.1"/>
    <property type="molecule type" value="Genomic_DNA"/>
</dbReference>
<dbReference type="PANTHER" id="PTHR43141">
    <property type="entry name" value="CYTOCHROME BD2 SUBUNIT II"/>
    <property type="match status" value="1"/>
</dbReference>
<dbReference type="GO" id="GO:0005886">
    <property type="term" value="C:plasma membrane"/>
    <property type="evidence" value="ECO:0007669"/>
    <property type="project" value="UniProtKB-SubCell"/>
</dbReference>
<protein>
    <submittedName>
        <fullName evidence="8">Cytochrome d ubiquinol oxidase subunit II</fullName>
    </submittedName>
</protein>
<feature type="transmembrane region" description="Helical" evidence="7">
    <location>
        <begin position="6"/>
        <end position="38"/>
    </location>
</feature>
<keyword evidence="9" id="KW-1185">Reference proteome</keyword>
<comment type="caution">
    <text evidence="8">The sequence shown here is derived from an EMBL/GenBank/DDBJ whole genome shotgun (WGS) entry which is preliminary data.</text>
</comment>
<feature type="transmembrane region" description="Helical" evidence="7">
    <location>
        <begin position="313"/>
        <end position="337"/>
    </location>
</feature>
<evidence type="ECO:0000313" key="9">
    <source>
        <dbReference type="Proteomes" id="UP000295023"/>
    </source>
</evidence>
<proteinExistence type="inferred from homology"/>
<feature type="transmembrane region" description="Helical" evidence="7">
    <location>
        <begin position="271"/>
        <end position="293"/>
    </location>
</feature>
<evidence type="ECO:0000256" key="2">
    <source>
        <dbReference type="ARBA" id="ARBA00007543"/>
    </source>
</evidence>
<dbReference type="OrthoDB" id="9776710at2"/>
<evidence type="ECO:0000256" key="7">
    <source>
        <dbReference type="SAM" id="Phobius"/>
    </source>
</evidence>
<dbReference type="Proteomes" id="UP000295023">
    <property type="component" value="Unassembled WGS sequence"/>
</dbReference>
<feature type="transmembrane region" description="Helical" evidence="7">
    <location>
        <begin position="123"/>
        <end position="143"/>
    </location>
</feature>
<evidence type="ECO:0000256" key="5">
    <source>
        <dbReference type="ARBA" id="ARBA00022989"/>
    </source>
</evidence>
<keyword evidence="3" id="KW-1003">Cell membrane</keyword>
<dbReference type="AlphaFoldDB" id="A0A4R4DM39"/>
<dbReference type="RefSeq" id="WP_132290153.1">
    <property type="nucleotide sequence ID" value="NZ_SKBM01000012.1"/>
</dbReference>
<accession>A0A4R4DM39</accession>
<evidence type="ECO:0000256" key="1">
    <source>
        <dbReference type="ARBA" id="ARBA00004651"/>
    </source>
</evidence>
<dbReference type="GO" id="GO:0019646">
    <property type="term" value="P:aerobic electron transport chain"/>
    <property type="evidence" value="ECO:0007669"/>
    <property type="project" value="TreeGrafter"/>
</dbReference>
<keyword evidence="6 7" id="KW-0472">Membrane</keyword>
<dbReference type="InterPro" id="IPR003317">
    <property type="entry name" value="Cyt-d_oxidase_su2"/>
</dbReference>
<feature type="transmembrane region" description="Helical" evidence="7">
    <location>
        <begin position="163"/>
        <end position="183"/>
    </location>
</feature>
<comment type="subcellular location">
    <subcellularLocation>
        <location evidence="1">Cell membrane</location>
        <topology evidence="1">Multi-pass membrane protein</topology>
    </subcellularLocation>
</comment>
<dbReference type="GO" id="GO:0009055">
    <property type="term" value="F:electron transfer activity"/>
    <property type="evidence" value="ECO:0007669"/>
    <property type="project" value="TreeGrafter"/>
</dbReference>